<dbReference type="AlphaFoldDB" id="A0A1B7MHV8"/>
<keyword evidence="1" id="KW-0732">Signal</keyword>
<sequence length="51" mass="5366">MRFSFLVAIAALAASMSVSAQCAKQSCSDDMDCCGGYFCNDFVCVAVPPSF</sequence>
<dbReference type="EMBL" id="KV449088">
    <property type="protein sequence ID" value="OAX32185.1"/>
    <property type="molecule type" value="Genomic_DNA"/>
</dbReference>
<gene>
    <name evidence="2" type="ORF">K503DRAFT_776903</name>
</gene>
<evidence type="ECO:0000313" key="2">
    <source>
        <dbReference type="EMBL" id="OAX32185.1"/>
    </source>
</evidence>
<evidence type="ECO:0000256" key="1">
    <source>
        <dbReference type="SAM" id="SignalP"/>
    </source>
</evidence>
<feature type="chain" id="PRO_5008597363" evidence="1">
    <location>
        <begin position="21"/>
        <end position="51"/>
    </location>
</feature>
<feature type="signal peptide" evidence="1">
    <location>
        <begin position="1"/>
        <end position="20"/>
    </location>
</feature>
<reference evidence="2 3" key="1">
    <citation type="submission" date="2016-06" db="EMBL/GenBank/DDBJ databases">
        <title>Comparative genomics of the ectomycorrhizal sister species Rhizopogon vinicolor and Rhizopogon vesiculosus (Basidiomycota: Boletales) reveals a divergence of the mating type B locus.</title>
        <authorList>
            <consortium name="DOE Joint Genome Institute"/>
            <person name="Mujic A.B."/>
            <person name="Kuo A."/>
            <person name="Tritt A."/>
            <person name="Lipzen A."/>
            <person name="Chen C."/>
            <person name="Johnson J."/>
            <person name="Sharma A."/>
            <person name="Barry K."/>
            <person name="Grigoriev I.V."/>
            <person name="Spatafora J.W."/>
        </authorList>
    </citation>
    <scope>NUCLEOTIDE SEQUENCE [LARGE SCALE GENOMIC DNA]</scope>
    <source>
        <strain evidence="2 3">AM-OR11-026</strain>
    </source>
</reference>
<evidence type="ECO:0000313" key="3">
    <source>
        <dbReference type="Proteomes" id="UP000092154"/>
    </source>
</evidence>
<proteinExistence type="predicted"/>
<protein>
    <submittedName>
        <fullName evidence="2">Uncharacterized protein</fullName>
    </submittedName>
</protein>
<dbReference type="Proteomes" id="UP000092154">
    <property type="component" value="Unassembled WGS sequence"/>
</dbReference>
<organism evidence="2 3">
    <name type="scientific">Rhizopogon vinicolor AM-OR11-026</name>
    <dbReference type="NCBI Taxonomy" id="1314800"/>
    <lineage>
        <taxon>Eukaryota</taxon>
        <taxon>Fungi</taxon>
        <taxon>Dikarya</taxon>
        <taxon>Basidiomycota</taxon>
        <taxon>Agaricomycotina</taxon>
        <taxon>Agaricomycetes</taxon>
        <taxon>Agaricomycetidae</taxon>
        <taxon>Boletales</taxon>
        <taxon>Suillineae</taxon>
        <taxon>Rhizopogonaceae</taxon>
        <taxon>Rhizopogon</taxon>
    </lineage>
</organism>
<accession>A0A1B7MHV8</accession>
<dbReference type="InParanoid" id="A0A1B7MHV8"/>
<keyword evidence="3" id="KW-1185">Reference proteome</keyword>
<name>A0A1B7MHV8_9AGAM</name>